<dbReference type="PANTHER" id="PTHR31964:SF124">
    <property type="entry name" value="ADENINE NUCLEOTIDE ALPHA HYDROLASES-LIKE SUPERFAMILY PROTEIN"/>
    <property type="match status" value="1"/>
</dbReference>
<dbReference type="Proteomes" id="UP000295252">
    <property type="component" value="Chromosome VIII"/>
</dbReference>
<protein>
    <recommendedName>
        <fullName evidence="1">UspA domain-containing protein</fullName>
    </recommendedName>
</protein>
<evidence type="ECO:0000259" key="1">
    <source>
        <dbReference type="Pfam" id="PF00582"/>
    </source>
</evidence>
<dbReference type="InParanoid" id="A0A068UQ32"/>
<dbReference type="AlphaFoldDB" id="A0A068UQ32"/>
<dbReference type="InterPro" id="IPR006016">
    <property type="entry name" value="UspA"/>
</dbReference>
<dbReference type="Gramene" id="CDP10546">
    <property type="protein sequence ID" value="CDP10546"/>
    <property type="gene ID" value="GSCOC_T00031304001"/>
</dbReference>
<dbReference type="SUPFAM" id="SSF52402">
    <property type="entry name" value="Adenine nucleotide alpha hydrolases-like"/>
    <property type="match status" value="1"/>
</dbReference>
<dbReference type="FunCoup" id="A0A068UQ32">
    <property type="interactions" value="45"/>
</dbReference>
<keyword evidence="3" id="KW-1185">Reference proteome</keyword>
<dbReference type="STRING" id="49390.A0A068UQ32"/>
<accession>A0A068UQ32</accession>
<dbReference type="OrthoDB" id="843225at2759"/>
<dbReference type="Pfam" id="PF00582">
    <property type="entry name" value="Usp"/>
    <property type="match status" value="1"/>
</dbReference>
<dbReference type="InterPro" id="IPR006015">
    <property type="entry name" value="Universal_stress_UspA"/>
</dbReference>
<organism evidence="2 3">
    <name type="scientific">Coffea canephora</name>
    <name type="common">Robusta coffee</name>
    <dbReference type="NCBI Taxonomy" id="49390"/>
    <lineage>
        <taxon>Eukaryota</taxon>
        <taxon>Viridiplantae</taxon>
        <taxon>Streptophyta</taxon>
        <taxon>Embryophyta</taxon>
        <taxon>Tracheophyta</taxon>
        <taxon>Spermatophyta</taxon>
        <taxon>Magnoliopsida</taxon>
        <taxon>eudicotyledons</taxon>
        <taxon>Gunneridae</taxon>
        <taxon>Pentapetalae</taxon>
        <taxon>asterids</taxon>
        <taxon>lamiids</taxon>
        <taxon>Gentianales</taxon>
        <taxon>Rubiaceae</taxon>
        <taxon>Ixoroideae</taxon>
        <taxon>Gardenieae complex</taxon>
        <taxon>Bertiereae - Coffeeae clade</taxon>
        <taxon>Coffeeae</taxon>
        <taxon>Coffea</taxon>
    </lineage>
</organism>
<name>A0A068UQ32_COFCA</name>
<evidence type="ECO:0000313" key="2">
    <source>
        <dbReference type="EMBL" id="CDP10546.1"/>
    </source>
</evidence>
<gene>
    <name evidence="2" type="ORF">GSCOC_T00031304001</name>
</gene>
<reference evidence="3" key="1">
    <citation type="journal article" date="2014" name="Science">
        <title>The coffee genome provides insight into the convergent evolution of caffeine biosynthesis.</title>
        <authorList>
            <person name="Denoeud F."/>
            <person name="Carretero-Paulet L."/>
            <person name="Dereeper A."/>
            <person name="Droc G."/>
            <person name="Guyot R."/>
            <person name="Pietrella M."/>
            <person name="Zheng C."/>
            <person name="Alberti A."/>
            <person name="Anthony F."/>
            <person name="Aprea G."/>
            <person name="Aury J.M."/>
            <person name="Bento P."/>
            <person name="Bernard M."/>
            <person name="Bocs S."/>
            <person name="Campa C."/>
            <person name="Cenci A."/>
            <person name="Combes M.C."/>
            <person name="Crouzillat D."/>
            <person name="Da Silva C."/>
            <person name="Daddiego L."/>
            <person name="De Bellis F."/>
            <person name="Dussert S."/>
            <person name="Garsmeur O."/>
            <person name="Gayraud T."/>
            <person name="Guignon V."/>
            <person name="Jahn K."/>
            <person name="Jamilloux V."/>
            <person name="Joet T."/>
            <person name="Labadie K."/>
            <person name="Lan T."/>
            <person name="Leclercq J."/>
            <person name="Lepelley M."/>
            <person name="Leroy T."/>
            <person name="Li L.T."/>
            <person name="Librado P."/>
            <person name="Lopez L."/>
            <person name="Munoz A."/>
            <person name="Noel B."/>
            <person name="Pallavicini A."/>
            <person name="Perrotta G."/>
            <person name="Poncet V."/>
            <person name="Pot D."/>
            <person name="Priyono X."/>
            <person name="Rigoreau M."/>
            <person name="Rouard M."/>
            <person name="Rozas J."/>
            <person name="Tranchant-Dubreuil C."/>
            <person name="VanBuren R."/>
            <person name="Zhang Q."/>
            <person name="Andrade A.C."/>
            <person name="Argout X."/>
            <person name="Bertrand B."/>
            <person name="de Kochko A."/>
            <person name="Graziosi G."/>
            <person name="Henry R.J."/>
            <person name="Jayarama X."/>
            <person name="Ming R."/>
            <person name="Nagai C."/>
            <person name="Rounsley S."/>
            <person name="Sankoff D."/>
            <person name="Giuliano G."/>
            <person name="Albert V.A."/>
            <person name="Wincker P."/>
            <person name="Lashermes P."/>
        </authorList>
    </citation>
    <scope>NUCLEOTIDE SEQUENCE [LARGE SCALE GENOMIC DNA]</scope>
    <source>
        <strain evidence="3">cv. DH200-94</strain>
    </source>
</reference>
<dbReference type="CDD" id="cd23659">
    <property type="entry name" value="USP_At3g01520-like"/>
    <property type="match status" value="1"/>
</dbReference>
<evidence type="ECO:0000313" key="3">
    <source>
        <dbReference type="Proteomes" id="UP000295252"/>
    </source>
</evidence>
<dbReference type="EMBL" id="HG739129">
    <property type="protein sequence ID" value="CDP10546.1"/>
    <property type="molecule type" value="Genomic_DNA"/>
</dbReference>
<dbReference type="InterPro" id="IPR014729">
    <property type="entry name" value="Rossmann-like_a/b/a_fold"/>
</dbReference>
<sequence length="309" mass="33374">MQHGSKQVGTGAATWLPPMCLPLLLHVKKGNFYMHGSHVFFLVGGGEGGSQVVLLPGFGLGIILRIKLRGLALSSHCNIPTSFIAIFSGKTNPGGSSAGFRSTGMERKAVDQTSGGTEEEAAVVVQQQPLLAGERTQIMKVMVAVDESEGSFYALKWTLNHFFHQLPAAGAVPPEEPGRESSMITIVHVQEPFQPFIYPAGPAVYATPMVVESVKRAQEKNAASVLSRALLMCKDYKIKAETLILEGDPKDRICEAAEELHVDLVVVGSRGLGKIKRAFLGSVSDYCAHHVRCPVLIVKPPRDQEVHKK</sequence>
<dbReference type="PRINTS" id="PR01438">
    <property type="entry name" value="UNVRSLSTRESS"/>
</dbReference>
<proteinExistence type="predicted"/>
<dbReference type="PANTHER" id="PTHR31964">
    <property type="entry name" value="ADENINE NUCLEOTIDE ALPHA HYDROLASES-LIKE SUPERFAMILY PROTEIN"/>
    <property type="match status" value="1"/>
</dbReference>
<dbReference type="PhylomeDB" id="A0A068UQ32"/>
<feature type="domain" description="UspA" evidence="1">
    <location>
        <begin position="139"/>
        <end position="299"/>
    </location>
</feature>
<dbReference type="Gene3D" id="3.40.50.620">
    <property type="entry name" value="HUPs"/>
    <property type="match status" value="1"/>
</dbReference>